<accession>A0A2K9PQX1</accession>
<dbReference type="EMBL" id="CP025791">
    <property type="protein sequence ID" value="AUP79218.1"/>
    <property type="molecule type" value="Genomic_DNA"/>
</dbReference>
<protein>
    <recommendedName>
        <fullName evidence="3">Lipoprotein</fullName>
    </recommendedName>
</protein>
<dbReference type="Pfam" id="PF15889">
    <property type="entry name" value="DUF4738"/>
    <property type="match status" value="1"/>
</dbReference>
<evidence type="ECO:0000313" key="1">
    <source>
        <dbReference type="EMBL" id="AUP79218.1"/>
    </source>
</evidence>
<evidence type="ECO:0008006" key="3">
    <source>
        <dbReference type="Google" id="ProtNLM"/>
    </source>
</evidence>
<proteinExistence type="predicted"/>
<sequence length="184" mass="21423">MKKLLILIFTLSILLSCDQKKSNKKESKPESKTDIKTPDTTVVYWQTDFDTIRNNQEVRIGNDLHQLELKTYSLNDSSIVAVNGNYKGIYHDYVSQIILTKQKDTILNRKLTKKAFKDSLNTEFYKLCVLTEIEYDGIRSNRLFFKGSLNVPDTDWVIGNDFGVFYQTKKKNQIDSWDYEDIGL</sequence>
<evidence type="ECO:0000313" key="2">
    <source>
        <dbReference type="Proteomes" id="UP000235826"/>
    </source>
</evidence>
<gene>
    <name evidence="1" type="ORF">C1H87_11090</name>
</gene>
<dbReference type="AlphaFoldDB" id="A0A2K9PQX1"/>
<keyword evidence="2" id="KW-1185">Reference proteome</keyword>
<name>A0A2K9PQX1_9FLAO</name>
<dbReference type="Gene3D" id="2.40.128.510">
    <property type="entry name" value="Protein of unknown function DUF4738"/>
    <property type="match status" value="1"/>
</dbReference>
<organism evidence="1 2">
    <name type="scientific">Flavivirga eckloniae</name>
    <dbReference type="NCBI Taxonomy" id="1803846"/>
    <lineage>
        <taxon>Bacteria</taxon>
        <taxon>Pseudomonadati</taxon>
        <taxon>Bacteroidota</taxon>
        <taxon>Flavobacteriia</taxon>
        <taxon>Flavobacteriales</taxon>
        <taxon>Flavobacteriaceae</taxon>
        <taxon>Flavivirga</taxon>
    </lineage>
</organism>
<reference evidence="1 2" key="1">
    <citation type="submission" date="2018-01" db="EMBL/GenBank/DDBJ databases">
        <title>Complete genome sequence of Flavivirga eckloniae ECD14 isolated from seaweed Ecklonia cava.</title>
        <authorList>
            <person name="Lee J.H."/>
            <person name="Baik K.S."/>
            <person name="Seong C.N."/>
        </authorList>
    </citation>
    <scope>NUCLEOTIDE SEQUENCE [LARGE SCALE GENOMIC DNA]</scope>
    <source>
        <strain evidence="1 2">ECD14</strain>
    </source>
</reference>
<dbReference type="PROSITE" id="PS51257">
    <property type="entry name" value="PROKAR_LIPOPROTEIN"/>
    <property type="match status" value="1"/>
</dbReference>
<dbReference type="InterPro" id="IPR031762">
    <property type="entry name" value="DUF4738"/>
</dbReference>
<dbReference type="OrthoDB" id="1430893at2"/>
<dbReference type="KEGG" id="fek:C1H87_11090"/>
<dbReference type="Proteomes" id="UP000235826">
    <property type="component" value="Chromosome"/>
</dbReference>
<dbReference type="RefSeq" id="WP_102755873.1">
    <property type="nucleotide sequence ID" value="NZ_CP025791.1"/>
</dbReference>